<protein>
    <submittedName>
        <fullName evidence="3">Uncharacterized protein</fullName>
    </submittedName>
</protein>
<dbReference type="AlphaFoldDB" id="A0AAF3FEW0"/>
<evidence type="ECO:0000313" key="3">
    <source>
        <dbReference type="WBParaSite" id="MBELARI_LOCUS5491"/>
    </source>
</evidence>
<dbReference type="Proteomes" id="UP000887575">
    <property type="component" value="Unassembled WGS sequence"/>
</dbReference>
<dbReference type="WBParaSite" id="MBELARI_LOCUS5491">
    <property type="protein sequence ID" value="MBELARI_LOCUS5491"/>
    <property type="gene ID" value="MBELARI_LOCUS5491"/>
</dbReference>
<proteinExistence type="predicted"/>
<feature type="region of interest" description="Disordered" evidence="1">
    <location>
        <begin position="23"/>
        <end position="49"/>
    </location>
</feature>
<accession>A0AAF3FEW0</accession>
<evidence type="ECO:0000256" key="1">
    <source>
        <dbReference type="SAM" id="MobiDB-lite"/>
    </source>
</evidence>
<evidence type="ECO:0000313" key="2">
    <source>
        <dbReference type="Proteomes" id="UP000887575"/>
    </source>
</evidence>
<sequence length="67" mass="8043">MKRYPHKAGYRWECNSVQCRQSGTNDRQYHRRQSRTTSVTSLTRTSSRPTSPQAFQFAYLYFHQYSC</sequence>
<organism evidence="2 3">
    <name type="scientific">Mesorhabditis belari</name>
    <dbReference type="NCBI Taxonomy" id="2138241"/>
    <lineage>
        <taxon>Eukaryota</taxon>
        <taxon>Metazoa</taxon>
        <taxon>Ecdysozoa</taxon>
        <taxon>Nematoda</taxon>
        <taxon>Chromadorea</taxon>
        <taxon>Rhabditida</taxon>
        <taxon>Rhabditina</taxon>
        <taxon>Rhabditomorpha</taxon>
        <taxon>Rhabditoidea</taxon>
        <taxon>Rhabditidae</taxon>
        <taxon>Mesorhabditinae</taxon>
        <taxon>Mesorhabditis</taxon>
    </lineage>
</organism>
<name>A0AAF3FEW0_9BILA</name>
<feature type="compositionally biased region" description="Low complexity" evidence="1">
    <location>
        <begin position="35"/>
        <end position="49"/>
    </location>
</feature>
<keyword evidence="2" id="KW-1185">Reference proteome</keyword>
<reference evidence="3" key="1">
    <citation type="submission" date="2024-02" db="UniProtKB">
        <authorList>
            <consortium name="WormBaseParasite"/>
        </authorList>
    </citation>
    <scope>IDENTIFICATION</scope>
</reference>